<accession>A0ABM8G7K5</accession>
<proteinExistence type="predicted"/>
<feature type="transmembrane region" description="Helical" evidence="2">
    <location>
        <begin position="87"/>
        <end position="105"/>
    </location>
</feature>
<feature type="region of interest" description="Disordered" evidence="1">
    <location>
        <begin position="279"/>
        <end position="298"/>
    </location>
</feature>
<organism evidence="3 4">
    <name type="scientific">Naasia aerilata</name>
    <dbReference type="NCBI Taxonomy" id="1162966"/>
    <lineage>
        <taxon>Bacteria</taxon>
        <taxon>Bacillati</taxon>
        <taxon>Actinomycetota</taxon>
        <taxon>Actinomycetes</taxon>
        <taxon>Micrococcales</taxon>
        <taxon>Microbacteriaceae</taxon>
        <taxon>Naasia</taxon>
    </lineage>
</organism>
<evidence type="ECO:0000313" key="3">
    <source>
        <dbReference type="EMBL" id="BDZ44144.1"/>
    </source>
</evidence>
<keyword evidence="2" id="KW-1133">Transmembrane helix</keyword>
<keyword evidence="4" id="KW-1185">Reference proteome</keyword>
<dbReference type="RefSeq" id="WP_286277631.1">
    <property type="nucleotide sequence ID" value="NZ_AP027731.1"/>
</dbReference>
<feature type="transmembrane region" description="Helical" evidence="2">
    <location>
        <begin position="217"/>
        <end position="235"/>
    </location>
</feature>
<gene>
    <name evidence="3" type="ORF">GCM10025866_00530</name>
</gene>
<dbReference type="EMBL" id="AP027731">
    <property type="protein sequence ID" value="BDZ44144.1"/>
    <property type="molecule type" value="Genomic_DNA"/>
</dbReference>
<name>A0ABM8G7K5_9MICO</name>
<dbReference type="Proteomes" id="UP001321498">
    <property type="component" value="Chromosome"/>
</dbReference>
<keyword evidence="2" id="KW-0812">Transmembrane</keyword>
<evidence type="ECO:0000313" key="4">
    <source>
        <dbReference type="Proteomes" id="UP001321498"/>
    </source>
</evidence>
<feature type="transmembrane region" description="Helical" evidence="2">
    <location>
        <begin position="241"/>
        <end position="269"/>
    </location>
</feature>
<feature type="transmembrane region" description="Helical" evidence="2">
    <location>
        <begin position="111"/>
        <end position="133"/>
    </location>
</feature>
<sequence length="298" mass="30847">MLFGFVLGVSLSSVIALLQQAGVLTGQLFSDSSGLLRPVGLVDEPDWVGAFAGLAILASAQLRLPRGALTAVLLINGGALFFSFARAAWLGLGVVVAIIAVEALLRGRTRMVRAALVALPIVAIAWLALITAIPGIGTVAGTRLASIFSEEHRDLNAVYRGQQLAKLNELAASAPWYGYGLGASGRVSPIGHFDSSAGAASSVSSSWILGLLVDAKLLALPLIAVLIVLALLAIRDIGGRMVIFALINSLFSNLLLSPVLWLAIALCLLARSRSGRGSDPAPLPSGMQPHVGHRGVLS</sequence>
<keyword evidence="2" id="KW-0472">Membrane</keyword>
<protein>
    <submittedName>
        <fullName evidence="3">Uncharacterized protein</fullName>
    </submittedName>
</protein>
<evidence type="ECO:0000256" key="1">
    <source>
        <dbReference type="SAM" id="MobiDB-lite"/>
    </source>
</evidence>
<reference evidence="4" key="1">
    <citation type="journal article" date="2019" name="Int. J. Syst. Evol. Microbiol.">
        <title>The Global Catalogue of Microorganisms (GCM) 10K type strain sequencing project: providing services to taxonomists for standard genome sequencing and annotation.</title>
        <authorList>
            <consortium name="The Broad Institute Genomics Platform"/>
            <consortium name="The Broad Institute Genome Sequencing Center for Infectious Disease"/>
            <person name="Wu L."/>
            <person name="Ma J."/>
        </authorList>
    </citation>
    <scope>NUCLEOTIDE SEQUENCE [LARGE SCALE GENOMIC DNA]</scope>
    <source>
        <strain evidence="4">NBRC 108725</strain>
    </source>
</reference>
<evidence type="ECO:0000256" key="2">
    <source>
        <dbReference type="SAM" id="Phobius"/>
    </source>
</evidence>